<evidence type="ECO:0000313" key="4">
    <source>
        <dbReference type="EMBL" id="KAL0357144.1"/>
    </source>
</evidence>
<evidence type="ECO:0000256" key="2">
    <source>
        <dbReference type="SAM" id="Phobius"/>
    </source>
</evidence>
<keyword evidence="2" id="KW-0812">Transmembrane</keyword>
<reference evidence="4" key="2">
    <citation type="journal article" date="2024" name="Plant">
        <title>Genomic evolution and insights into agronomic trait innovations of Sesamum species.</title>
        <authorList>
            <person name="Miao H."/>
            <person name="Wang L."/>
            <person name="Qu L."/>
            <person name="Liu H."/>
            <person name="Sun Y."/>
            <person name="Le M."/>
            <person name="Wang Q."/>
            <person name="Wei S."/>
            <person name="Zheng Y."/>
            <person name="Lin W."/>
            <person name="Duan Y."/>
            <person name="Cao H."/>
            <person name="Xiong S."/>
            <person name="Wang X."/>
            <person name="Wei L."/>
            <person name="Li C."/>
            <person name="Ma Q."/>
            <person name="Ju M."/>
            <person name="Zhao R."/>
            <person name="Li G."/>
            <person name="Mu C."/>
            <person name="Tian Q."/>
            <person name="Mei H."/>
            <person name="Zhang T."/>
            <person name="Gao T."/>
            <person name="Zhang H."/>
        </authorList>
    </citation>
    <scope>NUCLEOTIDE SEQUENCE</scope>
    <source>
        <strain evidence="4">KEN8</strain>
    </source>
</reference>
<feature type="transmembrane region" description="Helical" evidence="2">
    <location>
        <begin position="37"/>
        <end position="60"/>
    </location>
</feature>
<dbReference type="InterPro" id="IPR055464">
    <property type="entry name" value="DUF7036"/>
</dbReference>
<feature type="domain" description="DUF7036" evidence="3">
    <location>
        <begin position="211"/>
        <end position="301"/>
    </location>
</feature>
<evidence type="ECO:0000256" key="1">
    <source>
        <dbReference type="SAM" id="MobiDB-lite"/>
    </source>
</evidence>
<accession>A0AAW2PQG1</accession>
<dbReference type="EMBL" id="JACGWM010000008">
    <property type="protein sequence ID" value="KAL0357144.1"/>
    <property type="molecule type" value="Genomic_DNA"/>
</dbReference>
<sequence>MGKADNQRLPVVQQSNGSSASGTFLCRRCSVGVCRLFSVKCVVVLMFSLVAFLSALFWVLPIRYREAGFDAKDSIKRSATVQAYFKLQKPVSKLVPYTARLEYDINDEIGVPSLKIAVLSMHQARLSNHTSLSNWTDVVFGFHPDPINSTITPVALSLLKSSLIDLFLQQFNLTLTFPIFGEPSSLEILKFPGGVTIIPERVAFIPQPLFNFTLNSSIYDIKENLLELKKQLKLGLNLMPNEVVYVQVTNKHGSTIDPPVIVEASVASDLGTLLPERLRQLAQVITGSPAENLGLDHSVFGKVKEISLSSFLNHSLHAPTPSPSPSPSPSPYDTGPSMAPSYSPAFSPNTHHSLPPCSNCYTSEPSGASPGSAPSTQNFRYHSLSPMSASPAPSVALGSPHCGSTDPPSPSPTSHPHQLSPDLSPHASIESPGAVSTPQMSPSLSPLPGVAYGAPGPDGRSGKALVSPLHVSSSFASACSCKHLEDSVDNWTPYISSFILDILADTYVPAEIGYPDVLYICLQFCQWRLKWADAQKSTSRRVGGEKQKDGGLTIDS</sequence>
<feature type="region of interest" description="Disordered" evidence="1">
    <location>
        <begin position="362"/>
        <end position="465"/>
    </location>
</feature>
<feature type="compositionally biased region" description="Low complexity" evidence="1">
    <location>
        <begin position="365"/>
        <end position="375"/>
    </location>
</feature>
<dbReference type="PANTHER" id="PTHR33826">
    <property type="entry name" value="F20B24.21"/>
    <property type="match status" value="1"/>
</dbReference>
<feature type="compositionally biased region" description="Pro residues" evidence="1">
    <location>
        <begin position="320"/>
        <end position="330"/>
    </location>
</feature>
<dbReference type="PANTHER" id="PTHR33826:SF4">
    <property type="entry name" value="F20B24.21"/>
    <property type="match status" value="1"/>
</dbReference>
<dbReference type="Pfam" id="PF23041">
    <property type="entry name" value="DUF7036"/>
    <property type="match status" value="2"/>
</dbReference>
<feature type="compositionally biased region" description="Low complexity" evidence="1">
    <location>
        <begin position="383"/>
        <end position="396"/>
    </location>
</feature>
<feature type="region of interest" description="Disordered" evidence="1">
    <location>
        <begin position="1"/>
        <end position="20"/>
    </location>
</feature>
<feature type="region of interest" description="Disordered" evidence="1">
    <location>
        <begin position="317"/>
        <end position="347"/>
    </location>
</feature>
<organism evidence="4">
    <name type="scientific">Sesamum calycinum</name>
    <dbReference type="NCBI Taxonomy" id="2727403"/>
    <lineage>
        <taxon>Eukaryota</taxon>
        <taxon>Viridiplantae</taxon>
        <taxon>Streptophyta</taxon>
        <taxon>Embryophyta</taxon>
        <taxon>Tracheophyta</taxon>
        <taxon>Spermatophyta</taxon>
        <taxon>Magnoliopsida</taxon>
        <taxon>eudicotyledons</taxon>
        <taxon>Gunneridae</taxon>
        <taxon>Pentapetalae</taxon>
        <taxon>asterids</taxon>
        <taxon>lamiids</taxon>
        <taxon>Lamiales</taxon>
        <taxon>Pedaliaceae</taxon>
        <taxon>Sesamum</taxon>
    </lineage>
</organism>
<reference evidence="4" key="1">
    <citation type="submission" date="2020-06" db="EMBL/GenBank/DDBJ databases">
        <authorList>
            <person name="Li T."/>
            <person name="Hu X."/>
            <person name="Zhang T."/>
            <person name="Song X."/>
            <person name="Zhang H."/>
            <person name="Dai N."/>
            <person name="Sheng W."/>
            <person name="Hou X."/>
            <person name="Wei L."/>
        </authorList>
    </citation>
    <scope>NUCLEOTIDE SEQUENCE</scope>
    <source>
        <strain evidence="4">KEN8</strain>
        <tissue evidence="4">Leaf</tissue>
    </source>
</reference>
<feature type="domain" description="DUF7036" evidence="3">
    <location>
        <begin position="84"/>
        <end position="181"/>
    </location>
</feature>
<comment type="caution">
    <text evidence="4">The sequence shown here is derived from an EMBL/GenBank/DDBJ whole genome shotgun (WGS) entry which is preliminary data.</text>
</comment>
<feature type="compositionally biased region" description="Polar residues" evidence="1">
    <location>
        <begin position="434"/>
        <end position="444"/>
    </location>
</feature>
<evidence type="ECO:0000259" key="3">
    <source>
        <dbReference type="Pfam" id="PF23041"/>
    </source>
</evidence>
<protein>
    <recommendedName>
        <fullName evidence="3">DUF7036 domain-containing protein</fullName>
    </recommendedName>
</protein>
<keyword evidence="2" id="KW-0472">Membrane</keyword>
<name>A0AAW2PQG1_9LAMI</name>
<keyword evidence="2" id="KW-1133">Transmembrane helix</keyword>
<proteinExistence type="predicted"/>
<gene>
    <name evidence="4" type="ORF">Scaly_1400100</name>
</gene>
<dbReference type="AlphaFoldDB" id="A0AAW2PQG1"/>